<dbReference type="PANTHER" id="PTHR43023:SF3">
    <property type="entry name" value="PROTEIN TRIGALACTOSYLDIACYLGLYCEROL 3, CHLOROPLASTIC"/>
    <property type="match status" value="1"/>
</dbReference>
<accession>A0A1J5QLN7</accession>
<protein>
    <submittedName>
        <fullName evidence="5">Putative ABC transporter ATP-binding protein</fullName>
    </submittedName>
</protein>
<dbReference type="InterPro" id="IPR003439">
    <property type="entry name" value="ABC_transporter-like_ATP-bd"/>
</dbReference>
<proteinExistence type="predicted"/>
<dbReference type="SMART" id="SM00382">
    <property type="entry name" value="AAA"/>
    <property type="match status" value="1"/>
</dbReference>
<keyword evidence="1" id="KW-0813">Transport</keyword>
<dbReference type="EMBL" id="MLJW01001734">
    <property type="protein sequence ID" value="OIQ76941.1"/>
    <property type="molecule type" value="Genomic_DNA"/>
</dbReference>
<evidence type="ECO:0000256" key="1">
    <source>
        <dbReference type="ARBA" id="ARBA00022448"/>
    </source>
</evidence>
<dbReference type="InterPro" id="IPR027417">
    <property type="entry name" value="P-loop_NTPase"/>
</dbReference>
<comment type="caution">
    <text evidence="5">The sequence shown here is derived from an EMBL/GenBank/DDBJ whole genome shotgun (WGS) entry which is preliminary data.</text>
</comment>
<feature type="domain" description="ABC transporter" evidence="4">
    <location>
        <begin position="7"/>
        <end position="244"/>
    </location>
</feature>
<gene>
    <name evidence="5" type="ORF">GALL_413750</name>
</gene>
<dbReference type="GO" id="GO:0005524">
    <property type="term" value="F:ATP binding"/>
    <property type="evidence" value="ECO:0007669"/>
    <property type="project" value="UniProtKB-KW"/>
</dbReference>
<organism evidence="5">
    <name type="scientific">mine drainage metagenome</name>
    <dbReference type="NCBI Taxonomy" id="410659"/>
    <lineage>
        <taxon>unclassified sequences</taxon>
        <taxon>metagenomes</taxon>
        <taxon>ecological metagenomes</taxon>
    </lineage>
</organism>
<evidence type="ECO:0000313" key="5">
    <source>
        <dbReference type="EMBL" id="OIQ76941.1"/>
    </source>
</evidence>
<reference evidence="5" key="1">
    <citation type="submission" date="2016-10" db="EMBL/GenBank/DDBJ databases">
        <title>Sequence of Gallionella enrichment culture.</title>
        <authorList>
            <person name="Poehlein A."/>
            <person name="Muehling M."/>
            <person name="Daniel R."/>
        </authorList>
    </citation>
    <scope>NUCLEOTIDE SEQUENCE</scope>
</reference>
<sequence length="261" mass="27902">MTTDAVIDARNIVNRFGDVVVHDGLDLTLRRGAIMALVGGSGSGKTVLVRSLLLLRPPDGGSLRLFGQDALAATERQRQALRQRIGVLFQGGALFTGLTVLENVLLPLHEHGAVDARYLPDIGMLKIGLAGLPADAAHKYPAELSGGMVKRAALARALALDPELLVLDEPTSGLDPIGGAAFDRLIRELRDLLGLTILQVTHDLDSIWHGSDTVAFLARKKVLATGTAAELARRDEPELVAYFREGRSAAYVHERILGATT</sequence>
<dbReference type="Pfam" id="PF00005">
    <property type="entry name" value="ABC_tran"/>
    <property type="match status" value="1"/>
</dbReference>
<dbReference type="InterPro" id="IPR003593">
    <property type="entry name" value="AAA+_ATPase"/>
</dbReference>
<dbReference type="PROSITE" id="PS50893">
    <property type="entry name" value="ABC_TRANSPORTER_2"/>
    <property type="match status" value="1"/>
</dbReference>
<evidence type="ECO:0000256" key="2">
    <source>
        <dbReference type="ARBA" id="ARBA00022741"/>
    </source>
</evidence>
<dbReference type="Gene3D" id="3.40.50.300">
    <property type="entry name" value="P-loop containing nucleotide triphosphate hydrolases"/>
    <property type="match status" value="1"/>
</dbReference>
<name>A0A1J5QLN7_9ZZZZ</name>
<keyword evidence="3 5" id="KW-0067">ATP-binding</keyword>
<dbReference type="AlphaFoldDB" id="A0A1J5QLN7"/>
<dbReference type="PANTHER" id="PTHR43023">
    <property type="entry name" value="PROTEIN TRIGALACTOSYLDIACYLGLYCEROL 3, CHLOROPLASTIC"/>
    <property type="match status" value="1"/>
</dbReference>
<keyword evidence="2" id="KW-0547">Nucleotide-binding</keyword>
<evidence type="ECO:0000256" key="3">
    <source>
        <dbReference type="ARBA" id="ARBA00022840"/>
    </source>
</evidence>
<dbReference type="SUPFAM" id="SSF52540">
    <property type="entry name" value="P-loop containing nucleoside triphosphate hydrolases"/>
    <property type="match status" value="1"/>
</dbReference>
<dbReference type="GO" id="GO:0016887">
    <property type="term" value="F:ATP hydrolysis activity"/>
    <property type="evidence" value="ECO:0007669"/>
    <property type="project" value="InterPro"/>
</dbReference>
<evidence type="ECO:0000259" key="4">
    <source>
        <dbReference type="PROSITE" id="PS50893"/>
    </source>
</evidence>